<comment type="caution">
    <text evidence="7">The sequence shown here is derived from an EMBL/GenBank/DDBJ whole genome shotgun (WGS) entry which is preliminary data.</text>
</comment>
<dbReference type="InterPro" id="IPR036388">
    <property type="entry name" value="WH-like_DNA-bd_sf"/>
</dbReference>
<dbReference type="SUPFAM" id="SSF88946">
    <property type="entry name" value="Sigma2 domain of RNA polymerase sigma factors"/>
    <property type="match status" value="1"/>
</dbReference>
<dbReference type="Pfam" id="PF04542">
    <property type="entry name" value="Sigma70_r2"/>
    <property type="match status" value="1"/>
</dbReference>
<accession>A0ABW5Y9G4</accession>
<keyword evidence="4" id="KW-0804">Transcription</keyword>
<dbReference type="Gene3D" id="1.10.1740.10">
    <property type="match status" value="1"/>
</dbReference>
<feature type="domain" description="RNA polymerase sigma factor 70 region 4 type 2" evidence="6">
    <location>
        <begin position="122"/>
        <end position="173"/>
    </location>
</feature>
<keyword evidence="3" id="KW-0731">Sigma factor</keyword>
<evidence type="ECO:0000256" key="4">
    <source>
        <dbReference type="ARBA" id="ARBA00023163"/>
    </source>
</evidence>
<sequence length="188" mass="22164">MAALQTLSDQELLSLIAGDGQAAFEELYLRYDALLYSYAYRKLKNKQEAQDVVQEVFIKLWHQRHDFELKTTLQGYLYKSVLNRVLDVFKHRDVKLAYANQYVEVDSVETDFLVREKDLEALIEREIQAMPPKMREIYILKRKQCLSTKEIAEELGLSEHTVNTQMKRALQHLRVKLGILVYLLYILH</sequence>
<dbReference type="InterPro" id="IPR014327">
    <property type="entry name" value="RNA_pol_sigma70_bacteroid"/>
</dbReference>
<gene>
    <name evidence="7" type="ORF">ACFS5N_05985</name>
</gene>
<dbReference type="InterPro" id="IPR013325">
    <property type="entry name" value="RNA_pol_sigma_r2"/>
</dbReference>
<comment type="similarity">
    <text evidence="1">Belongs to the sigma-70 factor family. ECF subfamily.</text>
</comment>
<dbReference type="CDD" id="cd06171">
    <property type="entry name" value="Sigma70_r4"/>
    <property type="match status" value="1"/>
</dbReference>
<proteinExistence type="inferred from homology"/>
<evidence type="ECO:0000256" key="2">
    <source>
        <dbReference type="ARBA" id="ARBA00023015"/>
    </source>
</evidence>
<keyword evidence="8" id="KW-1185">Reference proteome</keyword>
<evidence type="ECO:0000313" key="7">
    <source>
        <dbReference type="EMBL" id="MFD2872009.1"/>
    </source>
</evidence>
<protein>
    <submittedName>
        <fullName evidence="7">RNA polymerase sigma-70 factor</fullName>
    </submittedName>
</protein>
<dbReference type="InterPro" id="IPR039425">
    <property type="entry name" value="RNA_pol_sigma-70-like"/>
</dbReference>
<dbReference type="Proteomes" id="UP001597557">
    <property type="component" value="Unassembled WGS sequence"/>
</dbReference>
<evidence type="ECO:0000256" key="3">
    <source>
        <dbReference type="ARBA" id="ARBA00023082"/>
    </source>
</evidence>
<dbReference type="SUPFAM" id="SSF88659">
    <property type="entry name" value="Sigma3 and sigma4 domains of RNA polymerase sigma factors"/>
    <property type="match status" value="1"/>
</dbReference>
<reference evidence="8" key="1">
    <citation type="journal article" date="2019" name="Int. J. Syst. Evol. Microbiol.">
        <title>The Global Catalogue of Microorganisms (GCM) 10K type strain sequencing project: providing services to taxonomists for standard genome sequencing and annotation.</title>
        <authorList>
            <consortium name="The Broad Institute Genomics Platform"/>
            <consortium name="The Broad Institute Genome Sequencing Center for Infectious Disease"/>
            <person name="Wu L."/>
            <person name="Ma J."/>
        </authorList>
    </citation>
    <scope>NUCLEOTIDE SEQUENCE [LARGE SCALE GENOMIC DNA]</scope>
    <source>
        <strain evidence="8">KCTC 22437</strain>
    </source>
</reference>
<evidence type="ECO:0000259" key="6">
    <source>
        <dbReference type="Pfam" id="PF08281"/>
    </source>
</evidence>
<dbReference type="InterPro" id="IPR014284">
    <property type="entry name" value="RNA_pol_sigma-70_dom"/>
</dbReference>
<dbReference type="RefSeq" id="WP_377183251.1">
    <property type="nucleotide sequence ID" value="NZ_JBHUPD010000001.1"/>
</dbReference>
<dbReference type="InterPro" id="IPR013249">
    <property type="entry name" value="RNA_pol_sigma70_r4_t2"/>
</dbReference>
<evidence type="ECO:0000313" key="8">
    <source>
        <dbReference type="Proteomes" id="UP001597557"/>
    </source>
</evidence>
<name>A0ABW5Y9G4_9SPHI</name>
<dbReference type="Pfam" id="PF08281">
    <property type="entry name" value="Sigma70_r4_2"/>
    <property type="match status" value="1"/>
</dbReference>
<dbReference type="InterPro" id="IPR013324">
    <property type="entry name" value="RNA_pol_sigma_r3/r4-like"/>
</dbReference>
<organism evidence="7 8">
    <name type="scientific">Mucilaginibacter ximonensis</name>
    <dbReference type="NCBI Taxonomy" id="538021"/>
    <lineage>
        <taxon>Bacteria</taxon>
        <taxon>Pseudomonadati</taxon>
        <taxon>Bacteroidota</taxon>
        <taxon>Sphingobacteriia</taxon>
        <taxon>Sphingobacteriales</taxon>
        <taxon>Sphingobacteriaceae</taxon>
        <taxon>Mucilaginibacter</taxon>
    </lineage>
</organism>
<evidence type="ECO:0000259" key="5">
    <source>
        <dbReference type="Pfam" id="PF04542"/>
    </source>
</evidence>
<dbReference type="EMBL" id="JBHUPD010000001">
    <property type="protein sequence ID" value="MFD2872009.1"/>
    <property type="molecule type" value="Genomic_DNA"/>
</dbReference>
<dbReference type="PANTHER" id="PTHR43133">
    <property type="entry name" value="RNA POLYMERASE ECF-TYPE SIGMA FACTO"/>
    <property type="match status" value="1"/>
</dbReference>
<evidence type="ECO:0000256" key="1">
    <source>
        <dbReference type="ARBA" id="ARBA00010641"/>
    </source>
</evidence>
<dbReference type="Gene3D" id="1.10.10.10">
    <property type="entry name" value="Winged helix-like DNA-binding domain superfamily/Winged helix DNA-binding domain"/>
    <property type="match status" value="1"/>
</dbReference>
<feature type="domain" description="RNA polymerase sigma-70 region 2" evidence="5">
    <location>
        <begin position="27"/>
        <end position="92"/>
    </location>
</feature>
<dbReference type="PANTHER" id="PTHR43133:SF46">
    <property type="entry name" value="RNA POLYMERASE SIGMA-70 FACTOR ECF SUBFAMILY"/>
    <property type="match status" value="1"/>
</dbReference>
<keyword evidence="2" id="KW-0805">Transcription regulation</keyword>
<dbReference type="NCBIfam" id="TIGR02937">
    <property type="entry name" value="sigma70-ECF"/>
    <property type="match status" value="1"/>
</dbReference>
<dbReference type="NCBIfam" id="TIGR02985">
    <property type="entry name" value="Sig70_bacteroi1"/>
    <property type="match status" value="1"/>
</dbReference>
<dbReference type="InterPro" id="IPR007627">
    <property type="entry name" value="RNA_pol_sigma70_r2"/>
</dbReference>